<evidence type="ECO:0000313" key="3">
    <source>
        <dbReference type="EMBL" id="VDN08832.1"/>
    </source>
</evidence>
<name>A0A3P7NKH9_DIBLA</name>
<sequence>MFSGSDDLEQLLIQPETTVEEVLKYVHFTDELSTRNPALLEFLAQPDRVRDLVELVRRGPDLSCPSERQYQLAYLATEALTSETWTIQDALLQNEEALDGLYSILQTEDPASLPPLTASFLHRILVYLSKWAGLELLSFLKSKPDFVDCVIRHMDKAAVPEIVYHLLNTANYKTFLSICQWLDEAQLVSKLLDRFLCDDFEVRGYACQFICGLIYVCRSHRYRFLRPLSEDSQTNLLLSRLESEETFERVLSAVFSDDTHLLDNRQFIPMALCLLRNILIPSTQ</sequence>
<organism evidence="3 4">
    <name type="scientific">Dibothriocephalus latus</name>
    <name type="common">Fish tapeworm</name>
    <name type="synonym">Diphyllobothrium latum</name>
    <dbReference type="NCBI Taxonomy" id="60516"/>
    <lineage>
        <taxon>Eukaryota</taxon>
        <taxon>Metazoa</taxon>
        <taxon>Spiralia</taxon>
        <taxon>Lophotrochozoa</taxon>
        <taxon>Platyhelminthes</taxon>
        <taxon>Cestoda</taxon>
        <taxon>Eucestoda</taxon>
        <taxon>Diphyllobothriidea</taxon>
        <taxon>Diphyllobothriidae</taxon>
        <taxon>Dibothriocephalus</taxon>
    </lineage>
</organism>
<dbReference type="Proteomes" id="UP000281553">
    <property type="component" value="Unassembled WGS sequence"/>
</dbReference>
<dbReference type="PANTHER" id="PTHR12634:SF8">
    <property type="entry name" value="FIERY MOUNTAIN, ISOFORM D"/>
    <property type="match status" value="1"/>
</dbReference>
<dbReference type="AlphaFoldDB" id="A0A3P7NKH9"/>
<gene>
    <name evidence="3" type="ORF">DILT_LOCUS4663</name>
</gene>
<evidence type="ECO:0000256" key="1">
    <source>
        <dbReference type="ARBA" id="ARBA00006180"/>
    </source>
</evidence>
<evidence type="ECO:0000256" key="2">
    <source>
        <dbReference type="ARBA" id="ARBA00023306"/>
    </source>
</evidence>
<dbReference type="SUPFAM" id="SSF48371">
    <property type="entry name" value="ARM repeat"/>
    <property type="match status" value="1"/>
</dbReference>
<dbReference type="InterPro" id="IPR016024">
    <property type="entry name" value="ARM-type_fold"/>
</dbReference>
<dbReference type="Pfam" id="PF04499">
    <property type="entry name" value="SAPS"/>
    <property type="match status" value="1"/>
</dbReference>
<evidence type="ECO:0008006" key="5">
    <source>
        <dbReference type="Google" id="ProtNLM"/>
    </source>
</evidence>
<dbReference type="OrthoDB" id="295029at2759"/>
<keyword evidence="2" id="KW-0131">Cell cycle</keyword>
<dbReference type="InterPro" id="IPR007587">
    <property type="entry name" value="SAPS"/>
</dbReference>
<reference evidence="3 4" key="1">
    <citation type="submission" date="2018-11" db="EMBL/GenBank/DDBJ databases">
        <authorList>
            <consortium name="Pathogen Informatics"/>
        </authorList>
    </citation>
    <scope>NUCLEOTIDE SEQUENCE [LARGE SCALE GENOMIC DNA]</scope>
</reference>
<comment type="similarity">
    <text evidence="1">Belongs to the SAPS family.</text>
</comment>
<dbReference type="GO" id="GO:0005634">
    <property type="term" value="C:nucleus"/>
    <property type="evidence" value="ECO:0007669"/>
    <property type="project" value="TreeGrafter"/>
</dbReference>
<dbReference type="PANTHER" id="PTHR12634">
    <property type="entry name" value="SIT4 YEAST -ASSOCIATING PROTEIN-RELATED"/>
    <property type="match status" value="1"/>
</dbReference>
<keyword evidence="4" id="KW-1185">Reference proteome</keyword>
<proteinExistence type="inferred from homology"/>
<protein>
    <recommendedName>
        <fullName evidence="5">Serine/threonine-protein phosphatase 4 regulatory subunit 3-like central domain-containing protein</fullName>
    </recommendedName>
</protein>
<dbReference type="GO" id="GO:0019888">
    <property type="term" value="F:protein phosphatase regulator activity"/>
    <property type="evidence" value="ECO:0007669"/>
    <property type="project" value="TreeGrafter"/>
</dbReference>
<dbReference type="EMBL" id="UYRU01045871">
    <property type="protein sequence ID" value="VDN08832.1"/>
    <property type="molecule type" value="Genomic_DNA"/>
</dbReference>
<dbReference type="GO" id="GO:0019903">
    <property type="term" value="F:protein phosphatase binding"/>
    <property type="evidence" value="ECO:0007669"/>
    <property type="project" value="InterPro"/>
</dbReference>
<dbReference type="GO" id="GO:0005829">
    <property type="term" value="C:cytosol"/>
    <property type="evidence" value="ECO:0007669"/>
    <property type="project" value="TreeGrafter"/>
</dbReference>
<accession>A0A3P7NKH9</accession>
<evidence type="ECO:0000313" key="4">
    <source>
        <dbReference type="Proteomes" id="UP000281553"/>
    </source>
</evidence>